<gene>
    <name evidence="2" type="ORF">D3273_26345</name>
</gene>
<dbReference type="EMBL" id="QYBB01000082">
    <property type="protein sequence ID" value="RYC28984.1"/>
    <property type="molecule type" value="Genomic_DNA"/>
</dbReference>
<sequence length="621" mass="63995">MPDTIRTILPTIADGTTSIEGAFLSAGRGLSQGLSAFRSLTDSLAALGDDIDRGGTAAASHQLDRLSRMLRGVAERLPADGTLLRDLLDGNRGMRRKFDDLVGDMRMMVVVSRSARLEAVVSDEQRASLEEFSRTIDHQIGDAQRRIDACVSQHGGATTLLERSAREHLAFDDAYRDKLVGLAAEFDQALDAMASRRDAGLAFTAEAAARARGIAQAAGLALVSLQVGDNTRQRLEHVTFALERADGLDAGAGGGEDEPDAAATADLLCRVAEAQLRDTVDTFDGEASRILDTFAMLGREAATLATEGRATYGNDGGGTASFVSEFRARFAAAMGIVAACSANRLAVERATGALRSMLAPLDETLTTLVTTSEDLVIVAMNVGLKAARLGSDGRGLVTVAGELKRLASQISLDAVALLDAFRGVRGTSDAFGSRTGEDAAAASLEGEAEAILDALASADTRIVAVLGTIDRIGRDFDATVGDAIGAFEAVAANTGALSDAVDSIGSVRAPATRDGAALAAAAEAVDGLLLPIYSMARERDVQSALLDRIAPRRGASAPQGAAAEAGPANGAAIRLDAGRERAAGSGARPPAMSGAGAAFAAAGRDGSARKLAPAADDWEEF</sequence>
<evidence type="ECO:0000256" key="1">
    <source>
        <dbReference type="SAM" id="MobiDB-lite"/>
    </source>
</evidence>
<organism evidence="2 3">
    <name type="scientific">Lichenibacterium minor</name>
    <dbReference type="NCBI Taxonomy" id="2316528"/>
    <lineage>
        <taxon>Bacteria</taxon>
        <taxon>Pseudomonadati</taxon>
        <taxon>Pseudomonadota</taxon>
        <taxon>Alphaproteobacteria</taxon>
        <taxon>Hyphomicrobiales</taxon>
        <taxon>Lichenihabitantaceae</taxon>
        <taxon>Lichenibacterium</taxon>
    </lineage>
</organism>
<feature type="region of interest" description="Disordered" evidence="1">
    <location>
        <begin position="580"/>
        <end position="621"/>
    </location>
</feature>
<protein>
    <recommendedName>
        <fullName evidence="4">Methyl-accepting chemotaxis protein</fullName>
    </recommendedName>
</protein>
<dbReference type="SUPFAM" id="SSF58104">
    <property type="entry name" value="Methyl-accepting chemotaxis protein (MCP) signaling domain"/>
    <property type="match status" value="1"/>
</dbReference>
<feature type="compositionally biased region" description="Low complexity" evidence="1">
    <location>
        <begin position="583"/>
        <end position="605"/>
    </location>
</feature>
<proteinExistence type="predicted"/>
<comment type="caution">
    <text evidence="2">The sequence shown here is derived from an EMBL/GenBank/DDBJ whole genome shotgun (WGS) entry which is preliminary data.</text>
</comment>
<accession>A0A4V1RTV6</accession>
<dbReference type="OrthoDB" id="9816265at2"/>
<dbReference type="RefSeq" id="WP_129229931.1">
    <property type="nucleotide sequence ID" value="NZ_QYBB01000082.1"/>
</dbReference>
<evidence type="ECO:0000313" key="3">
    <source>
        <dbReference type="Proteomes" id="UP000290759"/>
    </source>
</evidence>
<dbReference type="Proteomes" id="UP000290759">
    <property type="component" value="Unassembled WGS sequence"/>
</dbReference>
<evidence type="ECO:0008006" key="4">
    <source>
        <dbReference type="Google" id="ProtNLM"/>
    </source>
</evidence>
<keyword evidence="3" id="KW-1185">Reference proteome</keyword>
<name>A0A4V1RTV6_9HYPH</name>
<dbReference type="AlphaFoldDB" id="A0A4V1RTV6"/>
<evidence type="ECO:0000313" key="2">
    <source>
        <dbReference type="EMBL" id="RYC28984.1"/>
    </source>
</evidence>
<reference evidence="2 3" key="1">
    <citation type="submission" date="2018-12" db="EMBL/GenBank/DDBJ databases">
        <authorList>
            <person name="Grouzdev D.S."/>
            <person name="Krutkina M.S."/>
        </authorList>
    </citation>
    <scope>NUCLEOTIDE SEQUENCE [LARGE SCALE GENOMIC DNA]</scope>
    <source>
        <strain evidence="2 3">RmlP026</strain>
    </source>
</reference>
<reference evidence="2 3" key="2">
    <citation type="submission" date="2019-02" db="EMBL/GenBank/DDBJ databases">
        <title>'Lichenibacterium ramalinii' gen. nov. sp. nov., 'Lichenibacterium minor' gen. nov. sp. nov.</title>
        <authorList>
            <person name="Pankratov T."/>
        </authorList>
    </citation>
    <scope>NUCLEOTIDE SEQUENCE [LARGE SCALE GENOMIC DNA]</scope>
    <source>
        <strain evidence="2 3">RmlP026</strain>
    </source>
</reference>
<dbReference type="Gene3D" id="6.10.250.3200">
    <property type="match status" value="1"/>
</dbReference>